<proteinExistence type="inferred from homology"/>
<feature type="binding site" evidence="10">
    <location>
        <position position="173"/>
    </location>
    <ligand>
        <name>oxalate</name>
        <dbReference type="ChEBI" id="CHEBI:30623"/>
    </ligand>
</feature>
<dbReference type="Gene3D" id="2.60.120.10">
    <property type="entry name" value="Jelly Rolls"/>
    <property type="match status" value="1"/>
</dbReference>
<dbReference type="PRINTS" id="PR00325">
    <property type="entry name" value="GERMIN"/>
</dbReference>
<feature type="domain" description="Cupin type-1" evidence="14">
    <location>
        <begin position="117"/>
        <end position="267"/>
    </location>
</feature>
<keyword evidence="9 10" id="KW-0464">Manganese</keyword>
<comment type="subcellular location">
    <subcellularLocation>
        <location evidence="1 13">Secreted</location>
        <location evidence="1 13">Extracellular space</location>
        <location evidence="1 13">Apoplast</location>
    </subcellularLocation>
</comment>
<keyword evidence="5 10" id="KW-0479">Metal-binding</keyword>
<evidence type="ECO:0000256" key="11">
    <source>
        <dbReference type="PIRSR" id="PIRSR601929-2"/>
    </source>
</evidence>
<dbReference type="CDD" id="cd02241">
    <property type="entry name" value="cupin_OxOx"/>
    <property type="match status" value="1"/>
</dbReference>
<evidence type="ECO:0000256" key="13">
    <source>
        <dbReference type="RuleBase" id="RU366015"/>
    </source>
</evidence>
<dbReference type="SUPFAM" id="SSF51182">
    <property type="entry name" value="RmlC-like cupins"/>
    <property type="match status" value="1"/>
</dbReference>
<dbReference type="InterPro" id="IPR001929">
    <property type="entry name" value="Germin"/>
</dbReference>
<keyword evidence="3 13" id="KW-0052">Apoplast</keyword>
<dbReference type="GO" id="GO:0010497">
    <property type="term" value="P:plasmodesmata-mediated intercellular transport"/>
    <property type="evidence" value="ECO:0007669"/>
    <property type="project" value="UniProtKB-ARBA"/>
</dbReference>
<gene>
    <name evidence="15" type="ORF">H0E87_018436</name>
</gene>
<evidence type="ECO:0000256" key="3">
    <source>
        <dbReference type="ARBA" id="ARBA00022523"/>
    </source>
</evidence>
<feature type="binding site" evidence="11">
    <location>
        <position position="168"/>
    </location>
    <ligand>
        <name>Mn(2+)</name>
        <dbReference type="ChEBI" id="CHEBI:29035"/>
    </ligand>
</feature>
<keyword evidence="16" id="KW-1185">Reference proteome</keyword>
<keyword evidence="7 12" id="KW-1015">Disulfide bond</keyword>
<reference evidence="15" key="1">
    <citation type="journal article" date="2021" name="J. Hered.">
        <title>Genome Assembly of Salicaceae Populus deltoides (Eastern Cottonwood) I-69 Based on Nanopore Sequencing and Hi-C Technologies.</title>
        <authorList>
            <person name="Bai S."/>
            <person name="Wu H."/>
            <person name="Zhang J."/>
            <person name="Pan Z."/>
            <person name="Zhao W."/>
            <person name="Li Z."/>
            <person name="Tong C."/>
        </authorList>
    </citation>
    <scope>NUCLEOTIDE SEQUENCE</scope>
    <source>
        <tissue evidence="15">Leaf</tissue>
    </source>
</reference>
<feature type="binding site" evidence="11">
    <location>
        <position position="166"/>
    </location>
    <ligand>
        <name>Mn(2+)</name>
        <dbReference type="ChEBI" id="CHEBI:29035"/>
    </ligand>
</feature>
<dbReference type="GO" id="GO:0009506">
    <property type="term" value="C:plasmodesma"/>
    <property type="evidence" value="ECO:0007669"/>
    <property type="project" value="UniProtKB-ARBA"/>
</dbReference>
<evidence type="ECO:0000256" key="2">
    <source>
        <dbReference type="ARBA" id="ARBA00007456"/>
    </source>
</evidence>
<evidence type="ECO:0000256" key="8">
    <source>
        <dbReference type="ARBA" id="ARBA00023180"/>
    </source>
</evidence>
<evidence type="ECO:0000313" key="16">
    <source>
        <dbReference type="Proteomes" id="UP000807159"/>
    </source>
</evidence>
<evidence type="ECO:0000256" key="1">
    <source>
        <dbReference type="ARBA" id="ARBA00004271"/>
    </source>
</evidence>
<dbReference type="SMART" id="SM00835">
    <property type="entry name" value="Cupin_1"/>
    <property type="match status" value="1"/>
</dbReference>
<evidence type="ECO:0000313" key="15">
    <source>
        <dbReference type="EMBL" id="KAH8495247.1"/>
    </source>
</evidence>
<dbReference type="GO" id="GO:2000280">
    <property type="term" value="P:regulation of root development"/>
    <property type="evidence" value="ECO:0007669"/>
    <property type="project" value="UniProtKB-ARBA"/>
</dbReference>
<evidence type="ECO:0000256" key="5">
    <source>
        <dbReference type="ARBA" id="ARBA00022723"/>
    </source>
</evidence>
<comment type="similarity">
    <text evidence="2 13">Belongs to the germin family.</text>
</comment>
<dbReference type="AlphaFoldDB" id="A0A8T2XTA0"/>
<feature type="disulfide bond" evidence="12">
    <location>
        <begin position="88"/>
        <end position="103"/>
    </location>
</feature>
<dbReference type="GO" id="GO:0030145">
    <property type="term" value="F:manganese ion binding"/>
    <property type="evidence" value="ECO:0007669"/>
    <property type="project" value="UniProtKB-UniRule"/>
</dbReference>
<keyword evidence="4 13" id="KW-0964">Secreted</keyword>
<evidence type="ECO:0000256" key="7">
    <source>
        <dbReference type="ARBA" id="ARBA00023157"/>
    </source>
</evidence>
<dbReference type="InterPro" id="IPR006045">
    <property type="entry name" value="Cupin_1"/>
</dbReference>
<feature type="binding site" evidence="11">
    <location>
        <position position="173"/>
    </location>
    <ligand>
        <name>Mn(2+)</name>
        <dbReference type="ChEBI" id="CHEBI:29035"/>
    </ligand>
</feature>
<dbReference type="InterPro" id="IPR019780">
    <property type="entry name" value="Germin_Mn-BS"/>
</dbReference>
<dbReference type="PANTHER" id="PTHR31238">
    <property type="entry name" value="GERMIN-LIKE PROTEIN SUBFAMILY 3 MEMBER 3"/>
    <property type="match status" value="1"/>
</dbReference>
<evidence type="ECO:0000256" key="6">
    <source>
        <dbReference type="ARBA" id="ARBA00022729"/>
    </source>
</evidence>
<dbReference type="GO" id="GO:0048046">
    <property type="term" value="C:apoplast"/>
    <property type="evidence" value="ECO:0007669"/>
    <property type="project" value="UniProtKB-SubCell"/>
</dbReference>
<keyword evidence="6" id="KW-0732">Signal</keyword>
<organism evidence="15 16">
    <name type="scientific">Populus deltoides</name>
    <name type="common">Eastern poplar</name>
    <name type="synonym">Eastern cottonwood</name>
    <dbReference type="NCBI Taxonomy" id="3696"/>
    <lineage>
        <taxon>Eukaryota</taxon>
        <taxon>Viridiplantae</taxon>
        <taxon>Streptophyta</taxon>
        <taxon>Embryophyta</taxon>
        <taxon>Tracheophyta</taxon>
        <taxon>Spermatophyta</taxon>
        <taxon>Magnoliopsida</taxon>
        <taxon>eudicotyledons</taxon>
        <taxon>Gunneridae</taxon>
        <taxon>Pentapetalae</taxon>
        <taxon>rosids</taxon>
        <taxon>fabids</taxon>
        <taxon>Malpighiales</taxon>
        <taxon>Salicaceae</taxon>
        <taxon>Saliceae</taxon>
        <taxon>Populus</taxon>
    </lineage>
</organism>
<dbReference type="EMBL" id="JACEGQ020000010">
    <property type="protein sequence ID" value="KAH8495247.1"/>
    <property type="molecule type" value="Genomic_DNA"/>
</dbReference>
<dbReference type="InterPro" id="IPR011051">
    <property type="entry name" value="RmlC_Cupin_sf"/>
</dbReference>
<dbReference type="Pfam" id="PF00190">
    <property type="entry name" value="Cupin_1"/>
    <property type="match status" value="1"/>
</dbReference>
<dbReference type="FunFam" id="2.60.120.10:FF:000025">
    <property type="entry name" value="germin-like protein subfamily 2 member 1"/>
    <property type="match status" value="1"/>
</dbReference>
<dbReference type="InterPro" id="IPR014710">
    <property type="entry name" value="RmlC-like_jellyroll"/>
</dbReference>
<comment type="caution">
    <text evidence="15">The sequence shown here is derived from an EMBL/GenBank/DDBJ whole genome shotgun (WGS) entry which is preliminary data.</text>
</comment>
<evidence type="ECO:0000256" key="12">
    <source>
        <dbReference type="PIRSR" id="PIRSR601929-3"/>
    </source>
</evidence>
<evidence type="ECO:0000256" key="4">
    <source>
        <dbReference type="ARBA" id="ARBA00022525"/>
    </source>
</evidence>
<keyword evidence="8" id="KW-0325">Glycoprotein</keyword>
<name>A0A8T2XTA0_POPDE</name>
<feature type="binding site" evidence="10">
    <location>
        <position position="168"/>
    </location>
    <ligand>
        <name>oxalate</name>
        <dbReference type="ChEBI" id="CHEBI:30623"/>
    </ligand>
</feature>
<evidence type="ECO:0000259" key="14">
    <source>
        <dbReference type="SMART" id="SM00835"/>
    </source>
</evidence>
<protein>
    <recommendedName>
        <fullName evidence="13">Germin-like protein</fullName>
    </recommendedName>
</protein>
<dbReference type="Proteomes" id="UP000807159">
    <property type="component" value="Chromosome 10"/>
</dbReference>
<evidence type="ECO:0000256" key="9">
    <source>
        <dbReference type="ARBA" id="ARBA00023211"/>
    </source>
</evidence>
<dbReference type="PROSITE" id="PS00725">
    <property type="entry name" value="GERMIN"/>
    <property type="match status" value="1"/>
</dbReference>
<evidence type="ECO:0000256" key="10">
    <source>
        <dbReference type="PIRSR" id="PIRSR601929-1"/>
    </source>
</evidence>
<accession>A0A8T2XTA0</accession>
<feature type="binding site" evidence="11">
    <location>
        <position position="212"/>
    </location>
    <ligand>
        <name>Mn(2+)</name>
        <dbReference type="ChEBI" id="CHEBI:29035"/>
    </ligand>
</feature>
<sequence>MSSSNALKLLKITFATSTLRHQFYETSPSNTHYICNSYQFLIQIHFCRLISDELSMKKTGHSLLPSLLTLALLLGSTKADPHPLQDYCIADTSKPFYLNGAPCIDPKLAASSHFTTAALSKPGNTKATPYGFSVKVTNVTNLPGLNTMGLTMARVDLDPNGLVPLHSHPRASEVTICIRGSLLVGFVNTSNYVFTQLLRPGESFVFPRGLIHFLYNMETMDSALAVSGLSSQSPGTQIAAVAAFTSKPSMPDEVLKKSFQISNQDITRIRRNLGG</sequence>